<dbReference type="Proteomes" id="UP000006039">
    <property type="component" value="Unassembled WGS sequence"/>
</dbReference>
<protein>
    <submittedName>
        <fullName evidence="1 2">Uncharacterized protein</fullName>
    </submittedName>
</protein>
<reference evidence="1" key="3">
    <citation type="submission" date="2010-09" db="EMBL/GenBank/DDBJ databases">
        <title>Annotation of Gaeumannomyces graminis var. tritici R3-111a-1.</title>
        <authorList>
            <consortium name="The Broad Institute Genome Sequencing Platform"/>
            <person name="Ma L.-J."/>
            <person name="Dead R."/>
            <person name="Young S.K."/>
            <person name="Zeng Q."/>
            <person name="Gargeya S."/>
            <person name="Fitzgerald M."/>
            <person name="Haas B."/>
            <person name="Abouelleil A."/>
            <person name="Alvarado L."/>
            <person name="Arachchi H.M."/>
            <person name="Berlin A."/>
            <person name="Brown A."/>
            <person name="Chapman S.B."/>
            <person name="Chen Z."/>
            <person name="Dunbar C."/>
            <person name="Freedman E."/>
            <person name="Gearin G."/>
            <person name="Gellesch M."/>
            <person name="Goldberg J."/>
            <person name="Griggs A."/>
            <person name="Gujja S."/>
            <person name="Heiman D."/>
            <person name="Howarth C."/>
            <person name="Larson L."/>
            <person name="Lui A."/>
            <person name="MacDonald P.J.P."/>
            <person name="Mehta T."/>
            <person name="Montmayeur A."/>
            <person name="Murphy C."/>
            <person name="Neiman D."/>
            <person name="Pearson M."/>
            <person name="Priest M."/>
            <person name="Roberts A."/>
            <person name="Saif S."/>
            <person name="Shea T."/>
            <person name="Shenoy N."/>
            <person name="Sisk P."/>
            <person name="Stolte C."/>
            <person name="Sykes S."/>
            <person name="Yandava C."/>
            <person name="Wortman J."/>
            <person name="Nusbaum C."/>
            <person name="Birren B."/>
        </authorList>
    </citation>
    <scope>NUCLEOTIDE SEQUENCE</scope>
    <source>
        <strain evidence="1">R3-111a-1</strain>
    </source>
</reference>
<dbReference type="AlphaFoldDB" id="J3NZ16"/>
<accession>J3NZ16</accession>
<organism evidence="1">
    <name type="scientific">Gaeumannomyces tritici (strain R3-111a-1)</name>
    <name type="common">Wheat and barley take-all root rot fungus</name>
    <name type="synonym">Gaeumannomyces graminis var. tritici</name>
    <dbReference type="NCBI Taxonomy" id="644352"/>
    <lineage>
        <taxon>Eukaryota</taxon>
        <taxon>Fungi</taxon>
        <taxon>Dikarya</taxon>
        <taxon>Ascomycota</taxon>
        <taxon>Pezizomycotina</taxon>
        <taxon>Sordariomycetes</taxon>
        <taxon>Sordariomycetidae</taxon>
        <taxon>Magnaporthales</taxon>
        <taxon>Magnaporthaceae</taxon>
        <taxon>Gaeumannomyces</taxon>
    </lineage>
</organism>
<reference evidence="3" key="1">
    <citation type="submission" date="2010-07" db="EMBL/GenBank/DDBJ databases">
        <title>The genome sequence of Gaeumannomyces graminis var. tritici strain R3-111a-1.</title>
        <authorList>
            <consortium name="The Broad Institute Genome Sequencing Platform"/>
            <person name="Ma L.-J."/>
            <person name="Dead R."/>
            <person name="Young S."/>
            <person name="Zeng Q."/>
            <person name="Koehrsen M."/>
            <person name="Alvarado L."/>
            <person name="Berlin A."/>
            <person name="Chapman S.B."/>
            <person name="Chen Z."/>
            <person name="Freedman E."/>
            <person name="Gellesch M."/>
            <person name="Goldberg J."/>
            <person name="Griggs A."/>
            <person name="Gujja S."/>
            <person name="Heilman E.R."/>
            <person name="Heiman D."/>
            <person name="Hepburn T."/>
            <person name="Howarth C."/>
            <person name="Jen D."/>
            <person name="Larson L."/>
            <person name="Mehta T."/>
            <person name="Neiman D."/>
            <person name="Pearson M."/>
            <person name="Roberts A."/>
            <person name="Saif S."/>
            <person name="Shea T."/>
            <person name="Shenoy N."/>
            <person name="Sisk P."/>
            <person name="Stolte C."/>
            <person name="Sykes S."/>
            <person name="Walk T."/>
            <person name="White J."/>
            <person name="Yandava C."/>
            <person name="Haas B."/>
            <person name="Nusbaum C."/>
            <person name="Birren B."/>
        </authorList>
    </citation>
    <scope>NUCLEOTIDE SEQUENCE [LARGE SCALE GENOMIC DNA]</scope>
    <source>
        <strain evidence="3">R3-111a-1</strain>
    </source>
</reference>
<reference evidence="2" key="4">
    <citation type="journal article" date="2015" name="G3 (Bethesda)">
        <title>Genome sequences of three phytopathogenic species of the Magnaporthaceae family of fungi.</title>
        <authorList>
            <person name="Okagaki L.H."/>
            <person name="Nunes C.C."/>
            <person name="Sailsbery J."/>
            <person name="Clay B."/>
            <person name="Brown D."/>
            <person name="John T."/>
            <person name="Oh Y."/>
            <person name="Young N."/>
            <person name="Fitzgerald M."/>
            <person name="Haas B.J."/>
            <person name="Zeng Q."/>
            <person name="Young S."/>
            <person name="Adiconis X."/>
            <person name="Fan L."/>
            <person name="Levin J.Z."/>
            <person name="Mitchell T.K."/>
            <person name="Okubara P.A."/>
            <person name="Farman M.L."/>
            <person name="Kohn L.M."/>
            <person name="Birren B."/>
            <person name="Ma L.-J."/>
            <person name="Dean R.A."/>
        </authorList>
    </citation>
    <scope>NUCLEOTIDE SEQUENCE</scope>
    <source>
        <strain evidence="2">R3-111a-1</strain>
    </source>
</reference>
<proteinExistence type="predicted"/>
<dbReference type="EMBL" id="GL385397">
    <property type="protein sequence ID" value="EJT76599.1"/>
    <property type="molecule type" value="Genomic_DNA"/>
</dbReference>
<reference evidence="2" key="5">
    <citation type="submission" date="2018-04" db="UniProtKB">
        <authorList>
            <consortium name="EnsemblFungi"/>
        </authorList>
    </citation>
    <scope>IDENTIFICATION</scope>
    <source>
        <strain evidence="2">R3-111a-1</strain>
    </source>
</reference>
<evidence type="ECO:0000313" key="3">
    <source>
        <dbReference type="Proteomes" id="UP000006039"/>
    </source>
</evidence>
<reference evidence="1" key="2">
    <citation type="submission" date="2010-07" db="EMBL/GenBank/DDBJ databases">
        <authorList>
            <consortium name="The Broad Institute Genome Sequencing Platform"/>
            <consortium name="Broad Institute Genome Sequencing Center for Infectious Disease"/>
            <person name="Ma L.-J."/>
            <person name="Dead R."/>
            <person name="Young S."/>
            <person name="Zeng Q."/>
            <person name="Koehrsen M."/>
            <person name="Alvarado L."/>
            <person name="Berlin A."/>
            <person name="Chapman S.B."/>
            <person name="Chen Z."/>
            <person name="Freedman E."/>
            <person name="Gellesch M."/>
            <person name="Goldberg J."/>
            <person name="Griggs A."/>
            <person name="Gujja S."/>
            <person name="Heilman E.R."/>
            <person name="Heiman D."/>
            <person name="Hepburn T."/>
            <person name="Howarth C."/>
            <person name="Jen D."/>
            <person name="Larson L."/>
            <person name="Mehta T."/>
            <person name="Neiman D."/>
            <person name="Pearson M."/>
            <person name="Roberts A."/>
            <person name="Saif S."/>
            <person name="Shea T."/>
            <person name="Shenoy N."/>
            <person name="Sisk P."/>
            <person name="Stolte C."/>
            <person name="Sykes S."/>
            <person name="Walk T."/>
            <person name="White J."/>
            <person name="Yandava C."/>
            <person name="Haas B."/>
            <person name="Nusbaum C."/>
            <person name="Birren B."/>
        </authorList>
    </citation>
    <scope>NUCLEOTIDE SEQUENCE</scope>
    <source>
        <strain evidence="1">R3-111a-1</strain>
    </source>
</reference>
<evidence type="ECO:0000313" key="2">
    <source>
        <dbReference type="EnsemblFungi" id="EJT76599"/>
    </source>
</evidence>
<keyword evidence="3" id="KW-1185">Reference proteome</keyword>
<sequence>MRDVAAYSMAVNGPEAWCKVKSLQVQTRLDAWLSWLPVTPTTKKMAGQFYRF</sequence>
<gene>
    <name evidence="2" type="primary">20346974</name>
    <name evidence="1" type="ORF">GGTG_06516</name>
</gene>
<dbReference type="EnsemblFungi" id="EJT76599">
    <property type="protein sequence ID" value="EJT76599"/>
    <property type="gene ID" value="GGTG_06516"/>
</dbReference>
<dbReference type="HOGENOM" id="CLU_3087359_0_0_1"/>
<evidence type="ECO:0000313" key="1">
    <source>
        <dbReference type="EMBL" id="EJT76599.1"/>
    </source>
</evidence>
<dbReference type="RefSeq" id="XP_009222599.1">
    <property type="nucleotide sequence ID" value="XM_009224335.1"/>
</dbReference>
<dbReference type="GeneID" id="20346974"/>
<dbReference type="VEuPathDB" id="FungiDB:GGTG_06516"/>
<name>J3NZ16_GAET3</name>